<dbReference type="EMBL" id="JAYMYR010000004">
    <property type="protein sequence ID" value="KAK7369979.1"/>
    <property type="molecule type" value="Genomic_DNA"/>
</dbReference>
<protein>
    <recommendedName>
        <fullName evidence="10">Kinesin motor domain-containing protein</fullName>
    </recommendedName>
</protein>
<keyword evidence="3" id="KW-0067">ATP-binding</keyword>
<dbReference type="Pfam" id="PF00307">
    <property type="entry name" value="CH"/>
    <property type="match status" value="1"/>
</dbReference>
<dbReference type="SUPFAM" id="SSF52540">
    <property type="entry name" value="P-loop containing nucleoside triphosphate hydrolases"/>
    <property type="match status" value="1"/>
</dbReference>
<dbReference type="InterPro" id="IPR027640">
    <property type="entry name" value="Kinesin-like_fam"/>
</dbReference>
<dbReference type="Proteomes" id="UP001374584">
    <property type="component" value="Unassembled WGS sequence"/>
</dbReference>
<evidence type="ECO:0000256" key="1">
    <source>
        <dbReference type="ARBA" id="ARBA00010899"/>
    </source>
</evidence>
<evidence type="ECO:0000256" key="2">
    <source>
        <dbReference type="ARBA" id="ARBA00023175"/>
    </source>
</evidence>
<evidence type="ECO:0000259" key="7">
    <source>
        <dbReference type="PROSITE" id="PS50067"/>
    </source>
</evidence>
<name>A0AAN9RG10_PHACN</name>
<dbReference type="GO" id="GO:0003777">
    <property type="term" value="F:microtubule motor activity"/>
    <property type="evidence" value="ECO:0007669"/>
    <property type="project" value="InterPro"/>
</dbReference>
<dbReference type="InterPro" id="IPR001715">
    <property type="entry name" value="CH_dom"/>
</dbReference>
<keyword evidence="2 3" id="KW-0505">Motor protein</keyword>
<evidence type="ECO:0000313" key="8">
    <source>
        <dbReference type="EMBL" id="KAK7369979.1"/>
    </source>
</evidence>
<dbReference type="FunFam" id="3.40.850.10:FF:000111">
    <property type="entry name" value="p-loop nucleoside triphosphate hydrolase superfamily protein with CH (Calponin Homology) domain"/>
    <property type="match status" value="1"/>
</dbReference>
<evidence type="ECO:0000256" key="5">
    <source>
        <dbReference type="SAM" id="MobiDB-lite"/>
    </source>
</evidence>
<dbReference type="PROSITE" id="PS50067">
    <property type="entry name" value="KINESIN_MOTOR_2"/>
    <property type="match status" value="1"/>
</dbReference>
<sequence>MTHSEYKFCSIPNEQGVVQKIVVTGPDLVKVKQQKLEKGSGTGQKHKANGKKLPSLNQMIRKGLRALICDGARMGVPRRVVCPSWNIVMNFPSEATELGSPIDSSNENGNFQSVYVEMEAKNRLLLVQWLTSLVPSLKFPTNVTDGELRACLSNGAVLCQILNKLRPGIVNVVSEPDNILPSQSENVKSFLKVLAAMELPRFEISDLEKGSMKAVVDGLLTLREKSLQNALVDNNISVTHSITMSPRVNSPFHYHCSQTFGGEQKKIPVASKLQRVMSTPVMAGPVNLNSDSVLCLSIPFSEHEPSASLIHYVGHNFHEVFQLKPGSYADLPVEKISEMMKSNNIDNAPTQSLLSVVNGILEESVERRNGEIPHQNNLFKAREEKYQSRIRVLETLASETKDESEGQRVKEEENKADEKEVVRLIKEQKNKKMEISALKIELETAKRRHIVEFEQLEEEAKGAKAELTHMVHEYKQQIEELKNKAENMKDDIVRLMKEQEEKNLEIAALKRELETAKRTYEAQFSQLEEEAKGAKAEWTQKAEEYEYQLEELQNKVEKFQVVVKTADDEEIARLMKEQEHQNLEISALKQELETTKIAYEVQRSQLEKDAKEELEQKCEEYEHQLEELRNKVQELEVSSDSKDQKWNMRMNRFLTVITFQFSSLQKMKLSLESTKQRVMKEQTVYAGEWDQLGIKLKPLLHAAENYQVVIAENKKMFNEIQELKGNIRVYCRIRPSVSGKMEKESIVEHIGENNLVVANPSKEGKDAIRSFKFNRVFSSAATQAEVYYDIQDFTRSVLDGYDVCIFAYGQTGSGKTYTMTGPNGATSETIGVNYRALNDLFKISKSRENFVEYEIGVQMVEIYNEQVLPDASLFPVKLPSDVIKLMEIGLKNRAVGATAMNERSSRSHSVVSVHVIGKDLKTGCTMVGNLHLVDLAGSERVDRSEVIGDRLKEAQHINKSLSALGDVIFSLSQKSSHVPYRNSKLTQLLQTSLGGQAKTLMFVQINSDVSSYSETLSTLKFAERVSGVELGAARSSKEGKDVREIIEQVSQLKSTILAKDEEIEKLQLKGLVGSSSVKRNLIPRSRSSMLFEHANQQPIDLHQNEFLHQSEKYGGDIGKNVVATAETTGFTDSDFDGRSSDFSDSGFAAGTETDGSENSSLSEVPKPSDKRSKGIRRTVQAMRKLSRTSSNTASTTPPVKEPVKKSSGIKKSISIGNLKPPKLWK</sequence>
<dbReference type="GO" id="GO:0015630">
    <property type="term" value="C:microtubule cytoskeleton"/>
    <property type="evidence" value="ECO:0007669"/>
    <property type="project" value="TreeGrafter"/>
</dbReference>
<dbReference type="InterPro" id="IPR027417">
    <property type="entry name" value="P-loop_NTPase"/>
</dbReference>
<evidence type="ECO:0008006" key="10">
    <source>
        <dbReference type="Google" id="ProtNLM"/>
    </source>
</evidence>
<feature type="compositionally biased region" description="Polar residues" evidence="5">
    <location>
        <begin position="1187"/>
        <end position="1197"/>
    </location>
</feature>
<evidence type="ECO:0000313" key="9">
    <source>
        <dbReference type="Proteomes" id="UP001374584"/>
    </source>
</evidence>
<dbReference type="FunFam" id="3.40.850.10:FF:000178">
    <property type="entry name" value="Kinesin-related protein3"/>
    <property type="match status" value="1"/>
</dbReference>
<accession>A0AAN9RG10</accession>
<dbReference type="SMART" id="SM00033">
    <property type="entry name" value="CH"/>
    <property type="match status" value="1"/>
</dbReference>
<dbReference type="InterPro" id="IPR036961">
    <property type="entry name" value="Kinesin_motor_dom_sf"/>
</dbReference>
<evidence type="ECO:0000256" key="3">
    <source>
        <dbReference type="PROSITE-ProRule" id="PRU00283"/>
    </source>
</evidence>
<feature type="binding site" evidence="3">
    <location>
        <begin position="809"/>
        <end position="816"/>
    </location>
    <ligand>
        <name>ATP</name>
        <dbReference type="ChEBI" id="CHEBI:30616"/>
    </ligand>
</feature>
<dbReference type="AlphaFoldDB" id="A0AAN9RG10"/>
<dbReference type="GO" id="GO:0007018">
    <property type="term" value="P:microtubule-based movement"/>
    <property type="evidence" value="ECO:0007669"/>
    <property type="project" value="InterPro"/>
</dbReference>
<dbReference type="Pfam" id="PF16796">
    <property type="entry name" value="Microtub_bd"/>
    <property type="match status" value="1"/>
</dbReference>
<dbReference type="Gene3D" id="1.10.418.10">
    <property type="entry name" value="Calponin-like domain"/>
    <property type="match status" value="1"/>
</dbReference>
<feature type="coiled-coil region" evidence="4">
    <location>
        <begin position="428"/>
        <end position="645"/>
    </location>
</feature>
<reference evidence="8 9" key="1">
    <citation type="submission" date="2024-01" db="EMBL/GenBank/DDBJ databases">
        <title>The genomes of 5 underutilized Papilionoideae crops provide insights into root nodulation and disease resistanc.</title>
        <authorList>
            <person name="Jiang F."/>
        </authorList>
    </citation>
    <scope>NUCLEOTIDE SEQUENCE [LARGE SCALE GENOMIC DNA]</scope>
    <source>
        <strain evidence="8">JINMINGXINNONG_FW02</strain>
        <tissue evidence="8">Leaves</tissue>
    </source>
</reference>
<dbReference type="PANTHER" id="PTHR47972">
    <property type="entry name" value="KINESIN-LIKE PROTEIN KLP-3"/>
    <property type="match status" value="1"/>
</dbReference>
<comment type="caution">
    <text evidence="8">The sequence shown here is derived from an EMBL/GenBank/DDBJ whole genome shotgun (WGS) entry which is preliminary data.</text>
</comment>
<feature type="domain" description="Kinesin motor" evidence="7">
    <location>
        <begin position="726"/>
        <end position="1028"/>
    </location>
</feature>
<comment type="similarity">
    <text evidence="1">Belongs to the TRAFAC class myosin-kinesin ATPase superfamily. Kinesin family. KIN-14 subfamily.</text>
</comment>
<dbReference type="InterPro" id="IPR031852">
    <property type="entry name" value="Vik1/Cik1_MT-bd"/>
</dbReference>
<evidence type="ECO:0000259" key="6">
    <source>
        <dbReference type="PROSITE" id="PS50021"/>
    </source>
</evidence>
<dbReference type="Gene3D" id="3.40.850.10">
    <property type="entry name" value="Kinesin motor domain"/>
    <property type="match status" value="2"/>
</dbReference>
<dbReference type="SUPFAM" id="SSF47576">
    <property type="entry name" value="Calponin-homology domain, CH-domain"/>
    <property type="match status" value="1"/>
</dbReference>
<feature type="domain" description="Calponin-homology (CH)" evidence="6">
    <location>
        <begin position="120"/>
        <end position="227"/>
    </location>
</feature>
<dbReference type="GO" id="GO:0008017">
    <property type="term" value="F:microtubule binding"/>
    <property type="evidence" value="ECO:0007669"/>
    <property type="project" value="InterPro"/>
</dbReference>
<dbReference type="PROSITE" id="PS50021">
    <property type="entry name" value="CH"/>
    <property type="match status" value="1"/>
</dbReference>
<dbReference type="InterPro" id="IPR001752">
    <property type="entry name" value="Kinesin_motor_dom"/>
</dbReference>
<gene>
    <name evidence="8" type="ORF">VNO80_12028</name>
</gene>
<dbReference type="InterPro" id="IPR036872">
    <property type="entry name" value="CH_dom_sf"/>
</dbReference>
<keyword evidence="3" id="KW-0547">Nucleotide-binding</keyword>
<feature type="compositionally biased region" description="Basic and acidic residues" evidence="5">
    <location>
        <begin position="399"/>
        <end position="417"/>
    </location>
</feature>
<dbReference type="GO" id="GO:0005524">
    <property type="term" value="F:ATP binding"/>
    <property type="evidence" value="ECO:0007669"/>
    <property type="project" value="UniProtKB-UniRule"/>
</dbReference>
<keyword evidence="4" id="KW-0175">Coiled coil</keyword>
<keyword evidence="9" id="KW-1185">Reference proteome</keyword>
<dbReference type="PRINTS" id="PR00380">
    <property type="entry name" value="KINESINHEAVY"/>
</dbReference>
<feature type="region of interest" description="Disordered" evidence="5">
    <location>
        <begin position="397"/>
        <end position="417"/>
    </location>
</feature>
<dbReference type="Pfam" id="PF00225">
    <property type="entry name" value="Kinesin"/>
    <property type="match status" value="1"/>
</dbReference>
<dbReference type="Gene3D" id="1.20.5.170">
    <property type="match status" value="3"/>
</dbReference>
<organism evidence="8 9">
    <name type="scientific">Phaseolus coccineus</name>
    <name type="common">Scarlet runner bean</name>
    <name type="synonym">Phaseolus multiflorus</name>
    <dbReference type="NCBI Taxonomy" id="3886"/>
    <lineage>
        <taxon>Eukaryota</taxon>
        <taxon>Viridiplantae</taxon>
        <taxon>Streptophyta</taxon>
        <taxon>Embryophyta</taxon>
        <taxon>Tracheophyta</taxon>
        <taxon>Spermatophyta</taxon>
        <taxon>Magnoliopsida</taxon>
        <taxon>eudicotyledons</taxon>
        <taxon>Gunneridae</taxon>
        <taxon>Pentapetalae</taxon>
        <taxon>rosids</taxon>
        <taxon>fabids</taxon>
        <taxon>Fabales</taxon>
        <taxon>Fabaceae</taxon>
        <taxon>Papilionoideae</taxon>
        <taxon>50 kb inversion clade</taxon>
        <taxon>NPAAA clade</taxon>
        <taxon>indigoferoid/millettioid clade</taxon>
        <taxon>Phaseoleae</taxon>
        <taxon>Phaseolus</taxon>
    </lineage>
</organism>
<dbReference type="SMART" id="SM00129">
    <property type="entry name" value="KISc"/>
    <property type="match status" value="1"/>
</dbReference>
<proteinExistence type="inferred from homology"/>
<evidence type="ECO:0000256" key="4">
    <source>
        <dbReference type="SAM" id="Coils"/>
    </source>
</evidence>
<feature type="compositionally biased region" description="Low complexity" evidence="5">
    <location>
        <begin position="1205"/>
        <end position="1216"/>
    </location>
</feature>
<feature type="region of interest" description="Disordered" evidence="5">
    <location>
        <begin position="1129"/>
        <end position="1225"/>
    </location>
</feature>
<dbReference type="PANTHER" id="PTHR47972:SF17">
    <property type="entry name" value="KINESIN MOTOR CATALYTIC DOMAIN PROTEIN"/>
    <property type="match status" value="1"/>
</dbReference>
<dbReference type="FunFam" id="1.10.418.10:FF:000065">
    <property type="entry name" value="p-loop nucleoside triphosphate hydrolase superfamily protein with CH (Calponin Homology) domain"/>
    <property type="match status" value="1"/>
</dbReference>